<organism evidence="6">
    <name type="scientific">Adineta vaga</name>
    <name type="common">Rotifer</name>
    <name type="synonym">Callidina vaga</name>
    <dbReference type="NCBI Taxonomy" id="104782"/>
    <lineage>
        <taxon>Eukaryota</taxon>
        <taxon>Metazoa</taxon>
        <taxon>Spiralia</taxon>
        <taxon>Gnathifera</taxon>
        <taxon>Rotifera</taxon>
        <taxon>Eurotatoria</taxon>
        <taxon>Bdelloidea</taxon>
        <taxon>Adinetida</taxon>
        <taxon>Adinetidae</taxon>
        <taxon>Adineta</taxon>
    </lineage>
</organism>
<dbReference type="PANTHER" id="PTHR23132">
    <property type="entry name" value="D-ALANINE--D-ALANINE LIGASE"/>
    <property type="match status" value="1"/>
</dbReference>
<keyword evidence="3" id="KW-0961">Cell wall biogenesis/degradation</keyword>
<keyword evidence="4" id="KW-0547">Nucleotide-binding</keyword>
<dbReference type="GO" id="GO:0071555">
    <property type="term" value="P:cell wall organization"/>
    <property type="evidence" value="ECO:0007669"/>
    <property type="project" value="UniProtKB-KW"/>
</dbReference>
<name>B3G457_ADIVA</name>
<accession>B3G457</accession>
<keyword evidence="4" id="KW-0067">ATP-binding</keyword>
<dbReference type="EMBL" id="EU643474">
    <property type="protein sequence ID" value="ACD54605.1"/>
    <property type="molecule type" value="Genomic_DNA"/>
</dbReference>
<dbReference type="Pfam" id="PF07478">
    <property type="entry name" value="Dala_Dala_lig_C"/>
    <property type="match status" value="1"/>
</dbReference>
<dbReference type="Gene3D" id="3.30.1490.20">
    <property type="entry name" value="ATP-grasp fold, A domain"/>
    <property type="match status" value="1"/>
</dbReference>
<dbReference type="AlphaFoldDB" id="B3G457"/>
<evidence type="ECO:0000313" key="6">
    <source>
        <dbReference type="EMBL" id="ACD54605.1"/>
    </source>
</evidence>
<protein>
    <submittedName>
        <fullName evidence="6">D-alanyl-D-alanine ligase-like protein</fullName>
    </submittedName>
</protein>
<keyword evidence="2 6" id="KW-0436">Ligase</keyword>
<dbReference type="Gene3D" id="3.30.470.20">
    <property type="entry name" value="ATP-grasp fold, B domain"/>
    <property type="match status" value="1"/>
</dbReference>
<evidence type="ECO:0000256" key="1">
    <source>
        <dbReference type="ARBA" id="ARBA00010871"/>
    </source>
</evidence>
<feature type="domain" description="ATP-grasp" evidence="5">
    <location>
        <begin position="139"/>
        <end position="346"/>
    </location>
</feature>
<sequence>MKKSNKSIPVALLAGGYSPEGVCAVWSAKHIEKLFQGDEEYQTYLIHVNKDGWYYEDSNNNGQRIHIDRNNFSLTLPNQETVKFKLAFLLIGGAPGEDGQIQGYLQISNVPFIGCNLLSSAITFNKSIANRIVRSFNSSIIHVSPSIDVFRSVSVDDLLVLHALETNHFRLPLIVKPADSGSSLGVTKITEISQLNEAFNVAFKESNQILVEQFIDGRELTVGLFKINGDIQVLPITEIVHQRASGFFDSETKFEGSPETQVITPANLNEEVKKQVEAGVRELYEKLNLSGLVRIDLMLKLPDEKIFFLEVNTAPSQTEYSLIMQQMAQSEWAGDKRIELYKQLFKEVI</sequence>
<dbReference type="PROSITE" id="PS50975">
    <property type="entry name" value="ATP_GRASP"/>
    <property type="match status" value="1"/>
</dbReference>
<dbReference type="GO" id="GO:0005737">
    <property type="term" value="C:cytoplasm"/>
    <property type="evidence" value="ECO:0007669"/>
    <property type="project" value="InterPro"/>
</dbReference>
<dbReference type="InterPro" id="IPR011095">
    <property type="entry name" value="Dala_Dala_lig_C"/>
</dbReference>
<evidence type="ECO:0000256" key="3">
    <source>
        <dbReference type="ARBA" id="ARBA00023316"/>
    </source>
</evidence>
<dbReference type="GO" id="GO:0008716">
    <property type="term" value="F:D-alanine-D-alanine ligase activity"/>
    <property type="evidence" value="ECO:0007669"/>
    <property type="project" value="InterPro"/>
</dbReference>
<dbReference type="InterPro" id="IPR005905">
    <property type="entry name" value="D_ala_D_ala"/>
</dbReference>
<proteinExistence type="inferred from homology"/>
<dbReference type="InterPro" id="IPR016185">
    <property type="entry name" value="PreATP-grasp_dom_sf"/>
</dbReference>
<dbReference type="GO" id="GO:0005524">
    <property type="term" value="F:ATP binding"/>
    <property type="evidence" value="ECO:0007669"/>
    <property type="project" value="UniProtKB-UniRule"/>
</dbReference>
<dbReference type="SUPFAM" id="SSF56059">
    <property type="entry name" value="Glutathione synthetase ATP-binding domain-like"/>
    <property type="match status" value="1"/>
</dbReference>
<evidence type="ECO:0000256" key="4">
    <source>
        <dbReference type="PROSITE-ProRule" id="PRU00409"/>
    </source>
</evidence>
<dbReference type="Pfam" id="PF01820">
    <property type="entry name" value="Dala_Dala_lig_N"/>
    <property type="match status" value="1"/>
</dbReference>
<dbReference type="InterPro" id="IPR011761">
    <property type="entry name" value="ATP-grasp"/>
</dbReference>
<dbReference type="Gene3D" id="3.40.50.20">
    <property type="match status" value="1"/>
</dbReference>
<dbReference type="InterPro" id="IPR013815">
    <property type="entry name" value="ATP_grasp_subdomain_1"/>
</dbReference>
<dbReference type="InterPro" id="IPR011127">
    <property type="entry name" value="Dala_Dala_lig_N"/>
</dbReference>
<evidence type="ECO:0000259" key="5">
    <source>
        <dbReference type="PROSITE" id="PS50975"/>
    </source>
</evidence>
<dbReference type="SUPFAM" id="SSF52440">
    <property type="entry name" value="PreATP-grasp domain"/>
    <property type="match status" value="1"/>
</dbReference>
<dbReference type="PANTHER" id="PTHR23132:SF23">
    <property type="entry name" value="D-ALANINE--D-ALANINE LIGASE B"/>
    <property type="match status" value="1"/>
</dbReference>
<dbReference type="GO" id="GO:0046872">
    <property type="term" value="F:metal ion binding"/>
    <property type="evidence" value="ECO:0007669"/>
    <property type="project" value="InterPro"/>
</dbReference>
<evidence type="ECO:0000256" key="2">
    <source>
        <dbReference type="ARBA" id="ARBA00022598"/>
    </source>
</evidence>
<dbReference type="PIRSF" id="PIRSF039102">
    <property type="entry name" value="Ddl/VanB"/>
    <property type="match status" value="1"/>
</dbReference>
<reference evidence="6" key="1">
    <citation type="journal article" date="2008" name="Science">
        <title>Massive horizontal gene transfer in bdelloid rotifers.</title>
        <authorList>
            <person name="Gladyshev E.A."/>
            <person name="Meselson M.S."/>
            <person name="Arkhipova I.R."/>
        </authorList>
    </citation>
    <scope>NUCLEOTIDE SEQUENCE</scope>
</reference>
<comment type="similarity">
    <text evidence="1">Belongs to the D-alanine--D-alanine ligase family.</text>
</comment>
<dbReference type="HAMAP" id="MF_00047">
    <property type="entry name" value="Dala_Dala_lig"/>
    <property type="match status" value="1"/>
</dbReference>